<evidence type="ECO:0000259" key="1">
    <source>
        <dbReference type="PROSITE" id="PS50846"/>
    </source>
</evidence>
<dbReference type="CDD" id="cd00371">
    <property type="entry name" value="HMA"/>
    <property type="match status" value="1"/>
</dbReference>
<accession>A0A3L7A467</accession>
<organism evidence="2 3">
    <name type="scientific">Mycetocola tolaasinivorans</name>
    <dbReference type="NCBI Taxonomy" id="76635"/>
    <lineage>
        <taxon>Bacteria</taxon>
        <taxon>Bacillati</taxon>
        <taxon>Actinomycetota</taxon>
        <taxon>Actinomycetes</taxon>
        <taxon>Micrococcales</taxon>
        <taxon>Microbacteriaceae</taxon>
        <taxon>Mycetocola</taxon>
    </lineage>
</organism>
<keyword evidence="3" id="KW-1185">Reference proteome</keyword>
<dbReference type="RefSeq" id="WP_121649148.1">
    <property type="nucleotide sequence ID" value="NZ_RCUX01000009.1"/>
</dbReference>
<dbReference type="AlphaFoldDB" id="A0A3L7A467"/>
<dbReference type="InterPro" id="IPR036163">
    <property type="entry name" value="HMA_dom_sf"/>
</dbReference>
<dbReference type="Proteomes" id="UP000272503">
    <property type="component" value="Unassembled WGS sequence"/>
</dbReference>
<dbReference type="Pfam" id="PF00403">
    <property type="entry name" value="HMA"/>
    <property type="match status" value="1"/>
</dbReference>
<dbReference type="GO" id="GO:0046872">
    <property type="term" value="F:metal ion binding"/>
    <property type="evidence" value="ECO:0007669"/>
    <property type="project" value="InterPro"/>
</dbReference>
<reference evidence="2 3" key="1">
    <citation type="submission" date="2018-10" db="EMBL/GenBank/DDBJ databases">
        <authorList>
            <person name="Li J."/>
        </authorList>
    </citation>
    <scope>NUCLEOTIDE SEQUENCE [LARGE SCALE GENOMIC DNA]</scope>
    <source>
        <strain evidence="2 3">IF 016277</strain>
    </source>
</reference>
<gene>
    <name evidence="2" type="ORF">D9V32_11960</name>
</gene>
<dbReference type="SUPFAM" id="SSF55008">
    <property type="entry name" value="HMA, heavy metal-associated domain"/>
    <property type="match status" value="1"/>
</dbReference>
<evidence type="ECO:0000313" key="2">
    <source>
        <dbReference type="EMBL" id="RLP74748.1"/>
    </source>
</evidence>
<dbReference type="Gene3D" id="3.30.70.100">
    <property type="match status" value="1"/>
</dbReference>
<protein>
    <submittedName>
        <fullName evidence="2">Heavy-metal-associated domain-containing protein</fullName>
    </submittedName>
</protein>
<dbReference type="InterPro" id="IPR006121">
    <property type="entry name" value="HMA_dom"/>
</dbReference>
<dbReference type="PROSITE" id="PS50846">
    <property type="entry name" value="HMA_2"/>
    <property type="match status" value="1"/>
</dbReference>
<name>A0A3L7A467_9MICO</name>
<comment type="caution">
    <text evidence="2">The sequence shown here is derived from an EMBL/GenBank/DDBJ whole genome shotgun (WGS) entry which is preliminary data.</text>
</comment>
<dbReference type="EMBL" id="RCUX01000009">
    <property type="protein sequence ID" value="RLP74748.1"/>
    <property type="molecule type" value="Genomic_DNA"/>
</dbReference>
<feature type="domain" description="HMA" evidence="1">
    <location>
        <begin position="4"/>
        <end position="68"/>
    </location>
</feature>
<sequence length="72" mass="7503">MGLKTTLLSITGMHDSLCVNRILREFEALEGVTAEVDLASGRARVRASDDTEQGVLVHAVSAAGFSATVVSA</sequence>
<dbReference type="OrthoDB" id="5119986at2"/>
<proteinExistence type="predicted"/>
<evidence type="ECO:0000313" key="3">
    <source>
        <dbReference type="Proteomes" id="UP000272503"/>
    </source>
</evidence>